<protein>
    <submittedName>
        <fullName evidence="3">Uncharacterized membrane protein</fullName>
    </submittedName>
</protein>
<dbReference type="Proteomes" id="UP000198775">
    <property type="component" value="Unassembled WGS sequence"/>
</dbReference>
<feature type="transmembrane region" description="Helical" evidence="1">
    <location>
        <begin position="278"/>
        <end position="296"/>
    </location>
</feature>
<feature type="transmembrane region" description="Helical" evidence="1">
    <location>
        <begin position="250"/>
        <end position="271"/>
    </location>
</feature>
<keyword evidence="4" id="KW-1185">Reference proteome</keyword>
<name>A0A1H8IQD4_9EURY</name>
<feature type="transmembrane region" description="Helical" evidence="1">
    <location>
        <begin position="220"/>
        <end position="244"/>
    </location>
</feature>
<keyword evidence="1" id="KW-1133">Transmembrane helix</keyword>
<feature type="transmembrane region" description="Helical" evidence="1">
    <location>
        <begin position="6"/>
        <end position="25"/>
    </location>
</feature>
<evidence type="ECO:0000256" key="1">
    <source>
        <dbReference type="SAM" id="Phobius"/>
    </source>
</evidence>
<dbReference type="EMBL" id="FOCX01000004">
    <property type="protein sequence ID" value="SEN70591.1"/>
    <property type="molecule type" value="Genomic_DNA"/>
</dbReference>
<gene>
    <name evidence="3" type="ORF">SAMN05216388_1004233</name>
</gene>
<sequence length="298" mass="30266">MTGTPLAVYALALLPAVLWGFGPIFDKRGMDAGGTATQAAIVVVVVDAVLYWLALLVTSWPNPLSGLTLDLVAIFAVAGLFGTAMGRILVFAGVERVGASINSAGISTRPLFATLLALGFLGEPLGPLTGVGIVVLVGGLVVLTYSKGGDVSGWKPRDLLFPVGAAAVFGAGNVLRRYGFGDTVATPLQAVTINETAALVALAAYALATKGVDALDTPRASYAYFSGSGLVTAVALLSFFTALSMEAGRVAVVDSLAATAPLFTTVFAALLLRDVERVTRGVVLGAALVVVGAVLITL</sequence>
<feature type="domain" description="EamA" evidence="2">
    <location>
        <begin position="163"/>
        <end position="297"/>
    </location>
</feature>
<feature type="domain" description="EamA" evidence="2">
    <location>
        <begin position="9"/>
        <end position="144"/>
    </location>
</feature>
<dbReference type="GO" id="GO:0016020">
    <property type="term" value="C:membrane"/>
    <property type="evidence" value="ECO:0007669"/>
    <property type="project" value="InterPro"/>
</dbReference>
<keyword evidence="1" id="KW-0812">Transmembrane</keyword>
<dbReference type="InterPro" id="IPR000620">
    <property type="entry name" value="EamA_dom"/>
</dbReference>
<feature type="transmembrane region" description="Helical" evidence="1">
    <location>
        <begin position="106"/>
        <end position="122"/>
    </location>
</feature>
<dbReference type="PANTHER" id="PTHR22911:SF137">
    <property type="entry name" value="SOLUTE CARRIER FAMILY 35 MEMBER G2-RELATED"/>
    <property type="match status" value="1"/>
</dbReference>
<proteinExistence type="predicted"/>
<feature type="transmembrane region" description="Helical" evidence="1">
    <location>
        <begin position="37"/>
        <end position="60"/>
    </location>
</feature>
<dbReference type="AlphaFoldDB" id="A0A1H8IQD4"/>
<dbReference type="Pfam" id="PF00892">
    <property type="entry name" value="EamA"/>
    <property type="match status" value="2"/>
</dbReference>
<feature type="transmembrane region" description="Helical" evidence="1">
    <location>
        <begin position="187"/>
        <end position="208"/>
    </location>
</feature>
<feature type="transmembrane region" description="Helical" evidence="1">
    <location>
        <begin position="158"/>
        <end position="175"/>
    </location>
</feature>
<dbReference type="SUPFAM" id="SSF103481">
    <property type="entry name" value="Multidrug resistance efflux transporter EmrE"/>
    <property type="match status" value="2"/>
</dbReference>
<dbReference type="PANTHER" id="PTHR22911">
    <property type="entry name" value="ACYL-MALONYL CONDENSING ENZYME-RELATED"/>
    <property type="match status" value="1"/>
</dbReference>
<reference evidence="4" key="1">
    <citation type="submission" date="2016-10" db="EMBL/GenBank/DDBJ databases">
        <authorList>
            <person name="Varghese N."/>
            <person name="Submissions S."/>
        </authorList>
    </citation>
    <scope>NUCLEOTIDE SEQUENCE [LARGE SCALE GENOMIC DNA]</scope>
    <source>
        <strain evidence="4">IBRC-M 10043</strain>
    </source>
</reference>
<dbReference type="InterPro" id="IPR037185">
    <property type="entry name" value="EmrE-like"/>
</dbReference>
<feature type="transmembrane region" description="Helical" evidence="1">
    <location>
        <begin position="72"/>
        <end position="94"/>
    </location>
</feature>
<keyword evidence="1" id="KW-0472">Membrane</keyword>
<dbReference type="RefSeq" id="WP_092658686.1">
    <property type="nucleotide sequence ID" value="NZ_FOCX01000004.1"/>
</dbReference>
<evidence type="ECO:0000313" key="3">
    <source>
        <dbReference type="EMBL" id="SEN70591.1"/>
    </source>
</evidence>
<feature type="transmembrane region" description="Helical" evidence="1">
    <location>
        <begin position="128"/>
        <end position="146"/>
    </location>
</feature>
<accession>A0A1H8IQD4</accession>
<evidence type="ECO:0000313" key="4">
    <source>
        <dbReference type="Proteomes" id="UP000198775"/>
    </source>
</evidence>
<evidence type="ECO:0000259" key="2">
    <source>
        <dbReference type="Pfam" id="PF00892"/>
    </source>
</evidence>
<organism evidence="3 4">
    <name type="scientific">Halorientalis persicus</name>
    <dbReference type="NCBI Taxonomy" id="1367881"/>
    <lineage>
        <taxon>Archaea</taxon>
        <taxon>Methanobacteriati</taxon>
        <taxon>Methanobacteriota</taxon>
        <taxon>Stenosarchaea group</taxon>
        <taxon>Halobacteria</taxon>
        <taxon>Halobacteriales</taxon>
        <taxon>Haloarculaceae</taxon>
        <taxon>Halorientalis</taxon>
    </lineage>
</organism>